<dbReference type="OrthoDB" id="9787920at2"/>
<reference evidence="2 3" key="1">
    <citation type="journal article" date="2005" name="Nucleic Acids Res.">
        <title>Genomic blueprint of Hahella chejuensis, a marine microbe producing an algicidal agent.</title>
        <authorList>
            <person name="Jeong H."/>
            <person name="Yim J.H."/>
            <person name="Lee C."/>
            <person name="Choi S.-H."/>
            <person name="Park Y.K."/>
            <person name="Yoon S.H."/>
            <person name="Hur C.-G."/>
            <person name="Kang H.-Y."/>
            <person name="Kim D."/>
            <person name="Lee H.H."/>
            <person name="Park K.H."/>
            <person name="Park S.-H."/>
            <person name="Park H.-S."/>
            <person name="Lee H.K."/>
            <person name="Oh T.K."/>
            <person name="Kim J.F."/>
        </authorList>
    </citation>
    <scope>NUCLEOTIDE SEQUENCE [LARGE SCALE GENOMIC DNA]</scope>
    <source>
        <strain evidence="2 3">KCTC 2396</strain>
    </source>
</reference>
<dbReference type="HOGENOM" id="CLU_115862_2_0_6"/>
<dbReference type="eggNOG" id="COG0456">
    <property type="taxonomic scope" value="Bacteria"/>
</dbReference>
<dbReference type="PROSITE" id="PS51186">
    <property type="entry name" value="GNAT"/>
    <property type="match status" value="1"/>
</dbReference>
<name>Q2SM75_HAHCH</name>
<organism evidence="2 3">
    <name type="scientific">Hahella chejuensis (strain KCTC 2396)</name>
    <dbReference type="NCBI Taxonomy" id="349521"/>
    <lineage>
        <taxon>Bacteria</taxon>
        <taxon>Pseudomonadati</taxon>
        <taxon>Pseudomonadota</taxon>
        <taxon>Gammaproteobacteria</taxon>
        <taxon>Oceanospirillales</taxon>
        <taxon>Hahellaceae</taxon>
        <taxon>Hahella</taxon>
    </lineage>
</organism>
<keyword evidence="3" id="KW-1185">Reference proteome</keyword>
<dbReference type="Pfam" id="PF13508">
    <property type="entry name" value="Acetyltransf_7"/>
    <property type="match status" value="1"/>
</dbReference>
<dbReference type="KEGG" id="hch:HCH_01386"/>
<gene>
    <name evidence="2" type="ordered locus">HCH_01386</name>
</gene>
<feature type="domain" description="N-acetyltransferase" evidence="1">
    <location>
        <begin position="4"/>
        <end position="140"/>
    </location>
</feature>
<dbReference type="GO" id="GO:0016747">
    <property type="term" value="F:acyltransferase activity, transferring groups other than amino-acyl groups"/>
    <property type="evidence" value="ECO:0007669"/>
    <property type="project" value="InterPro"/>
</dbReference>
<sequence length="146" mass="16641">MNFVLTDSPTQEDIDVIHNGLIAYNLNYMDIREMKDLAVFYSDDQGVRLAGVVGETLGNWLKVKYLWVSEALRGKGIGGELLARAEAEAIKRGCRYAVLDTFSFQALPFYEKKGYMLQFTLESYPKHNQAKHFLTKELIQPDNENA</sequence>
<evidence type="ECO:0000313" key="2">
    <source>
        <dbReference type="EMBL" id="ABC28249.1"/>
    </source>
</evidence>
<dbReference type="Gene3D" id="3.40.630.30">
    <property type="match status" value="1"/>
</dbReference>
<dbReference type="STRING" id="349521.HCH_01386"/>
<proteinExistence type="predicted"/>
<dbReference type="RefSeq" id="WP_011395322.1">
    <property type="nucleotide sequence ID" value="NC_007645.1"/>
</dbReference>
<evidence type="ECO:0000259" key="1">
    <source>
        <dbReference type="PROSITE" id="PS51186"/>
    </source>
</evidence>
<keyword evidence="2" id="KW-0808">Transferase</keyword>
<dbReference type="Proteomes" id="UP000000238">
    <property type="component" value="Chromosome"/>
</dbReference>
<accession>Q2SM75</accession>
<dbReference type="SUPFAM" id="SSF55729">
    <property type="entry name" value="Acyl-CoA N-acyltransferases (Nat)"/>
    <property type="match status" value="1"/>
</dbReference>
<dbReference type="CDD" id="cd04301">
    <property type="entry name" value="NAT_SF"/>
    <property type="match status" value="1"/>
</dbReference>
<dbReference type="EMBL" id="CP000155">
    <property type="protein sequence ID" value="ABC28249.1"/>
    <property type="molecule type" value="Genomic_DNA"/>
</dbReference>
<protein>
    <submittedName>
        <fullName evidence="2">Histone acetyltransferase HPA2/related acetyltransferase</fullName>
    </submittedName>
</protein>
<evidence type="ECO:0000313" key="3">
    <source>
        <dbReference type="Proteomes" id="UP000000238"/>
    </source>
</evidence>
<dbReference type="InterPro" id="IPR016181">
    <property type="entry name" value="Acyl_CoA_acyltransferase"/>
</dbReference>
<dbReference type="AlphaFoldDB" id="Q2SM75"/>
<dbReference type="InterPro" id="IPR000182">
    <property type="entry name" value="GNAT_dom"/>
</dbReference>